<reference evidence="7 8" key="1">
    <citation type="submission" date="2019-08" db="EMBL/GenBank/DDBJ databases">
        <title>Deep-cultivation of Planctomycetes and their phenomic and genomic characterization uncovers novel biology.</title>
        <authorList>
            <person name="Wiegand S."/>
            <person name="Jogler M."/>
            <person name="Boedeker C."/>
            <person name="Pinto D."/>
            <person name="Vollmers J."/>
            <person name="Rivas-Marin E."/>
            <person name="Kohn T."/>
            <person name="Peeters S.H."/>
            <person name="Heuer A."/>
            <person name="Rast P."/>
            <person name="Oberbeckmann S."/>
            <person name="Bunk B."/>
            <person name="Jeske O."/>
            <person name="Meyerdierks A."/>
            <person name="Storesund J.E."/>
            <person name="Kallscheuer N."/>
            <person name="Luecker S."/>
            <person name="Lage O.M."/>
            <person name="Pohl T."/>
            <person name="Merkel B.J."/>
            <person name="Hornburger P."/>
            <person name="Mueller R.-W."/>
            <person name="Bruemmer F."/>
            <person name="Labrenz M."/>
            <person name="Spormann A.M."/>
            <person name="Op den Camp H."/>
            <person name="Overmann J."/>
            <person name="Amann R."/>
            <person name="Jetten M.S.M."/>
            <person name="Mascher T."/>
            <person name="Medema M.H."/>
            <person name="Devos D.P."/>
            <person name="Kaster A.-K."/>
            <person name="Ovreas L."/>
            <person name="Rohde M."/>
            <person name="Galperin M.Y."/>
            <person name="Jogler C."/>
        </authorList>
    </citation>
    <scope>NUCLEOTIDE SEQUENCE [LARGE SCALE GENOMIC DNA]</scope>
    <source>
        <strain evidence="7 8">OJF2</strain>
    </source>
</reference>
<evidence type="ECO:0000256" key="1">
    <source>
        <dbReference type="ARBA" id="ARBA00007754"/>
    </source>
</evidence>
<keyword evidence="5" id="KW-0732">Signal</keyword>
<evidence type="ECO:0000313" key="8">
    <source>
        <dbReference type="Proteomes" id="UP000324233"/>
    </source>
</evidence>
<dbReference type="InterPro" id="IPR000805">
    <property type="entry name" value="Glyco_hydro_26"/>
</dbReference>
<dbReference type="InterPro" id="IPR022790">
    <property type="entry name" value="GH26_dom"/>
</dbReference>
<protein>
    <submittedName>
        <fullName evidence="7">Mannan endo-1,4-beta-mannosidase A and B</fullName>
        <ecNumber evidence="7">3.2.1.78</ecNumber>
    </submittedName>
</protein>
<dbReference type="Proteomes" id="UP000324233">
    <property type="component" value="Chromosome"/>
</dbReference>
<dbReference type="EMBL" id="CP042997">
    <property type="protein sequence ID" value="QEH33829.1"/>
    <property type="molecule type" value="Genomic_DNA"/>
</dbReference>
<feature type="chain" id="PRO_5022973857" evidence="5">
    <location>
        <begin position="26"/>
        <end position="344"/>
    </location>
</feature>
<dbReference type="OrthoDB" id="9802773at2"/>
<evidence type="ECO:0000256" key="3">
    <source>
        <dbReference type="ARBA" id="ARBA00023295"/>
    </source>
</evidence>
<accession>A0A5B9W0N5</accession>
<evidence type="ECO:0000256" key="5">
    <source>
        <dbReference type="SAM" id="SignalP"/>
    </source>
</evidence>
<sequence length="344" mass="38360" precursor="true">MGFRWSLGILAGVVMVDVCPGAARAAEPANPSASAQARAVLAYFGSLEGRKDRRLISGQFDGFGPGASLKACRAAHEKTGRWPAIIGLDYADFSPRGIETKHVNKVAIEYARAGGLVALSAHIPNPANPRGGGLRDNGVDLRTLLAPGETHDRWMKELDLLADGLAELQDAGVVVLWRPFHEMNGGWFWWGARPPETFIPVWRHMFDHFTRRRRINNLLWVYGPNHGERTAAYYGGDHYVDLVGLDAYTDFIDPGHIRGYADVARLPKPFGFTEFGPHGPENPPGDYDYRRFRDGVEAHFPRTVYFLSWNDRWGLGSNLHTREMLSHPWVVNRDDLPVGLGTRP</sequence>
<evidence type="ECO:0000256" key="4">
    <source>
        <dbReference type="PROSITE-ProRule" id="PRU01100"/>
    </source>
</evidence>
<dbReference type="Gene3D" id="3.20.20.80">
    <property type="entry name" value="Glycosidases"/>
    <property type="match status" value="1"/>
</dbReference>
<dbReference type="RefSeq" id="WP_148593830.1">
    <property type="nucleotide sequence ID" value="NZ_CP042997.1"/>
</dbReference>
<dbReference type="InterPro" id="IPR017853">
    <property type="entry name" value="GH"/>
</dbReference>
<dbReference type="PROSITE" id="PS51764">
    <property type="entry name" value="GH26"/>
    <property type="match status" value="1"/>
</dbReference>
<evidence type="ECO:0000313" key="7">
    <source>
        <dbReference type="EMBL" id="QEH33829.1"/>
    </source>
</evidence>
<dbReference type="GO" id="GO:0016985">
    <property type="term" value="F:mannan endo-1,4-beta-mannosidase activity"/>
    <property type="evidence" value="ECO:0007669"/>
    <property type="project" value="UniProtKB-EC"/>
</dbReference>
<dbReference type="EC" id="3.2.1.78" evidence="7"/>
<dbReference type="PANTHER" id="PTHR40079">
    <property type="entry name" value="MANNAN ENDO-1,4-BETA-MANNOSIDASE E-RELATED"/>
    <property type="match status" value="1"/>
</dbReference>
<dbReference type="SUPFAM" id="SSF51445">
    <property type="entry name" value="(Trans)glycosidases"/>
    <property type="match status" value="1"/>
</dbReference>
<feature type="active site" description="Nucleophile" evidence="4">
    <location>
        <position position="274"/>
    </location>
</feature>
<gene>
    <name evidence="7" type="ORF">OJF2_23590</name>
</gene>
<proteinExistence type="inferred from homology"/>
<feature type="domain" description="GH26" evidence="6">
    <location>
        <begin position="35"/>
        <end position="334"/>
    </location>
</feature>
<evidence type="ECO:0000256" key="2">
    <source>
        <dbReference type="ARBA" id="ARBA00022801"/>
    </source>
</evidence>
<comment type="similarity">
    <text evidence="1 4">Belongs to the glycosyl hydrolase 26 family.</text>
</comment>
<evidence type="ECO:0000259" key="6">
    <source>
        <dbReference type="PROSITE" id="PS51764"/>
    </source>
</evidence>
<organism evidence="7 8">
    <name type="scientific">Aquisphaera giovannonii</name>
    <dbReference type="NCBI Taxonomy" id="406548"/>
    <lineage>
        <taxon>Bacteria</taxon>
        <taxon>Pseudomonadati</taxon>
        <taxon>Planctomycetota</taxon>
        <taxon>Planctomycetia</taxon>
        <taxon>Isosphaerales</taxon>
        <taxon>Isosphaeraceae</taxon>
        <taxon>Aquisphaera</taxon>
    </lineage>
</organism>
<dbReference type="Pfam" id="PF02156">
    <property type="entry name" value="Glyco_hydro_26"/>
    <property type="match status" value="1"/>
</dbReference>
<dbReference type="KEGG" id="agv:OJF2_23590"/>
<dbReference type="PANTHER" id="PTHR40079:SF4">
    <property type="entry name" value="GH26 DOMAIN-CONTAINING PROTEIN-RELATED"/>
    <property type="match status" value="1"/>
</dbReference>
<keyword evidence="8" id="KW-1185">Reference proteome</keyword>
<keyword evidence="3 4" id="KW-0326">Glycosidase</keyword>
<dbReference type="AlphaFoldDB" id="A0A5B9W0N5"/>
<name>A0A5B9W0N5_9BACT</name>
<keyword evidence="2 4" id="KW-0378">Hydrolase</keyword>
<dbReference type="GO" id="GO:0006080">
    <property type="term" value="P:substituted mannan metabolic process"/>
    <property type="evidence" value="ECO:0007669"/>
    <property type="project" value="InterPro"/>
</dbReference>
<feature type="signal peptide" evidence="5">
    <location>
        <begin position="1"/>
        <end position="25"/>
    </location>
</feature>
<dbReference type="PRINTS" id="PR00739">
    <property type="entry name" value="GLHYDRLASE26"/>
</dbReference>
<feature type="active site" description="Proton donor" evidence="4">
    <location>
        <position position="182"/>
    </location>
</feature>